<dbReference type="Proteomes" id="UP001345827">
    <property type="component" value="Unassembled WGS sequence"/>
</dbReference>
<accession>A0AAV9QAW8</accession>
<dbReference type="AlphaFoldDB" id="A0AAV9QAW8"/>
<reference evidence="2 3" key="1">
    <citation type="submission" date="2023-06" db="EMBL/GenBank/DDBJ databases">
        <title>Black Yeasts Isolated from many extreme environments.</title>
        <authorList>
            <person name="Coleine C."/>
            <person name="Stajich J.E."/>
            <person name="Selbmann L."/>
        </authorList>
    </citation>
    <scope>NUCLEOTIDE SEQUENCE [LARGE SCALE GENOMIC DNA]</scope>
    <source>
        <strain evidence="2 3">CCFEE 5887</strain>
    </source>
</reference>
<evidence type="ECO:0000313" key="2">
    <source>
        <dbReference type="EMBL" id="KAK5539536.1"/>
    </source>
</evidence>
<evidence type="ECO:0000256" key="1">
    <source>
        <dbReference type="SAM" id="SignalP"/>
    </source>
</evidence>
<dbReference type="EMBL" id="JAXLQG010000005">
    <property type="protein sequence ID" value="KAK5539536.1"/>
    <property type="molecule type" value="Genomic_DNA"/>
</dbReference>
<keyword evidence="1" id="KW-0732">Signal</keyword>
<comment type="caution">
    <text evidence="2">The sequence shown here is derived from an EMBL/GenBank/DDBJ whole genome shotgun (WGS) entry which is preliminary data.</text>
</comment>
<feature type="chain" id="PRO_5043934009" evidence="1">
    <location>
        <begin position="27"/>
        <end position="241"/>
    </location>
</feature>
<protein>
    <submittedName>
        <fullName evidence="2">Uncharacterized protein</fullName>
    </submittedName>
</protein>
<proteinExistence type="predicted"/>
<feature type="signal peptide" evidence="1">
    <location>
        <begin position="1"/>
        <end position="26"/>
    </location>
</feature>
<sequence>MKTLSSPKVLVMMFLWLAIFGFVCQASSDAQNTTTLQRRQCAKDPATGQWDCDFNLPTLQEIVQRYRDTNNEGAATADRPVWFYTNLDLAANSAASLALCQGWMLSNQLDGYYVVSGLDLDWYHEQFDWIQEHRQQFVFAMAGLDPEVIFGECLFEAVALSAVHPEAYVFTKEAPEFWSIGSTWAMVEYPALTSNSNIQRIYRVDPRPGHYLPSPSTNSAAAAPNIAEPVSILEPAYAGSN</sequence>
<keyword evidence="3" id="KW-1185">Reference proteome</keyword>
<organism evidence="2 3">
    <name type="scientific">Vermiconidia calcicola</name>
    <dbReference type="NCBI Taxonomy" id="1690605"/>
    <lineage>
        <taxon>Eukaryota</taxon>
        <taxon>Fungi</taxon>
        <taxon>Dikarya</taxon>
        <taxon>Ascomycota</taxon>
        <taxon>Pezizomycotina</taxon>
        <taxon>Dothideomycetes</taxon>
        <taxon>Dothideomycetidae</taxon>
        <taxon>Mycosphaerellales</taxon>
        <taxon>Extremaceae</taxon>
        <taxon>Vermiconidia</taxon>
    </lineage>
</organism>
<name>A0AAV9QAW8_9PEZI</name>
<evidence type="ECO:0000313" key="3">
    <source>
        <dbReference type="Proteomes" id="UP001345827"/>
    </source>
</evidence>
<gene>
    <name evidence="2" type="ORF">LTR25_003239</name>
</gene>